<feature type="domain" description="Homoserine dehydrogenase catalytic" evidence="12">
    <location>
        <begin position="159"/>
        <end position="331"/>
    </location>
</feature>
<feature type="binding site" evidence="11">
    <location>
        <begin position="10"/>
        <end position="15"/>
    </location>
    <ligand>
        <name>NADP(+)</name>
        <dbReference type="ChEBI" id="CHEBI:58349"/>
    </ligand>
</feature>
<sequence>MVCLRLVLAGLGVVGRSLVELIAARREELVRYYGLALRIVAVGDRSGVVAGRHGLNPENVLDAKRRGRLKELGEAETRFSDMLEALDNVDADIFIDATPTNIKDGEPSYSMIRKATLRGMNIVTVNKGPLALAFPAIAELAERRGVMLRFSGTVGGGMPVLEFAKECARADEITQIEGILNGTTNYILTQMEDTGLSFAEALKQAQDKGYAERDPSLDVKGLDTACKLVILANAVLKLKTTLADVNITGIEEVTQEEVREAKREGKVIKLIGRASDELTVKPERIPANDTLNVKEAMNAVRFTTRYSGRHTITGRGAGGYETATAILRDVIAVKQRVISEV</sequence>
<evidence type="ECO:0000256" key="5">
    <source>
        <dbReference type="ARBA" id="ARBA00013376"/>
    </source>
</evidence>
<dbReference type="UniPathway" id="UPA00050">
    <property type="reaction ID" value="UER00063"/>
</dbReference>
<dbReference type="Gene3D" id="3.30.360.10">
    <property type="entry name" value="Dihydrodipicolinate Reductase, domain 2"/>
    <property type="match status" value="1"/>
</dbReference>
<dbReference type="PANTHER" id="PTHR43331:SF1">
    <property type="entry name" value="HOMOSERINE DEHYDROGENASE"/>
    <property type="match status" value="1"/>
</dbReference>
<dbReference type="Pfam" id="PF00742">
    <property type="entry name" value="Homoserine_dh"/>
    <property type="match status" value="1"/>
</dbReference>
<evidence type="ECO:0000256" key="4">
    <source>
        <dbReference type="ARBA" id="ARBA00013213"/>
    </source>
</evidence>
<keyword evidence="11" id="KW-0521">NADP</keyword>
<gene>
    <name evidence="14" type="ORF">EYH45_05245</name>
</gene>
<evidence type="ECO:0000259" key="13">
    <source>
        <dbReference type="Pfam" id="PF03447"/>
    </source>
</evidence>
<dbReference type="EC" id="1.1.1.3" evidence="4"/>
<evidence type="ECO:0000259" key="12">
    <source>
        <dbReference type="Pfam" id="PF00742"/>
    </source>
</evidence>
<accession>A0A832ZW36</accession>
<dbReference type="PANTHER" id="PTHR43331">
    <property type="entry name" value="HOMOSERINE DEHYDROGENASE"/>
    <property type="match status" value="1"/>
</dbReference>
<organism evidence="14 15">
    <name type="scientific">Caldiarchaeum subterraneum</name>
    <dbReference type="NCBI Taxonomy" id="311458"/>
    <lineage>
        <taxon>Archaea</taxon>
        <taxon>Nitrososphaerota</taxon>
        <taxon>Candidatus Caldarchaeales</taxon>
        <taxon>Candidatus Caldarchaeaceae</taxon>
        <taxon>Candidatus Caldarchaeum</taxon>
    </lineage>
</organism>
<feature type="domain" description="Aspartate/homoserine dehydrogenase NAD-binding" evidence="13">
    <location>
        <begin position="10"/>
        <end position="150"/>
    </location>
</feature>
<dbReference type="GO" id="GO:0050661">
    <property type="term" value="F:NADP binding"/>
    <property type="evidence" value="ECO:0007669"/>
    <property type="project" value="InterPro"/>
</dbReference>
<evidence type="ECO:0000313" key="14">
    <source>
        <dbReference type="EMBL" id="HIQ29952.1"/>
    </source>
</evidence>
<dbReference type="GO" id="GO:0009086">
    <property type="term" value="P:methionine biosynthetic process"/>
    <property type="evidence" value="ECO:0007669"/>
    <property type="project" value="UniProtKB-KW"/>
</dbReference>
<dbReference type="Pfam" id="PF03447">
    <property type="entry name" value="NAD_binding_3"/>
    <property type="match status" value="1"/>
</dbReference>
<dbReference type="AlphaFoldDB" id="A0A832ZW36"/>
<name>A0A832ZW36_CALS0</name>
<dbReference type="NCBIfam" id="NF004912">
    <property type="entry name" value="PRK06270.1"/>
    <property type="match status" value="1"/>
</dbReference>
<dbReference type="NCBIfam" id="NF004976">
    <property type="entry name" value="PRK06349.1"/>
    <property type="match status" value="1"/>
</dbReference>
<keyword evidence="8 14" id="KW-0560">Oxidoreductase</keyword>
<comment type="pathway">
    <text evidence="2">Amino-acid biosynthesis; L-methionine biosynthesis via de novo pathway; L-homoserine from L-aspartate: step 3/3.</text>
</comment>
<keyword evidence="9" id="KW-0486">Methionine biosynthesis</keyword>
<dbReference type="GO" id="GO:0009088">
    <property type="term" value="P:threonine biosynthetic process"/>
    <property type="evidence" value="ECO:0007669"/>
    <property type="project" value="UniProtKB-UniPathway"/>
</dbReference>
<evidence type="ECO:0000256" key="10">
    <source>
        <dbReference type="PIRSR" id="PIRSR036497-1"/>
    </source>
</evidence>
<proteinExistence type="inferred from homology"/>
<feature type="binding site" evidence="11">
    <location>
        <position position="127"/>
    </location>
    <ligand>
        <name>NADPH</name>
        <dbReference type="ChEBI" id="CHEBI:57783"/>
    </ligand>
</feature>
<protein>
    <recommendedName>
        <fullName evidence="5">Homoserine dehydrogenase</fullName>
        <ecNumber evidence="4">1.1.1.3</ecNumber>
    </recommendedName>
</protein>
<reference evidence="14" key="1">
    <citation type="journal article" date="2020" name="ISME J.">
        <title>Gammaproteobacteria mediating utilization of methyl-, sulfur- and petroleum organic compounds in deep ocean hydrothermal plumes.</title>
        <authorList>
            <person name="Zhou Z."/>
            <person name="Liu Y."/>
            <person name="Pan J."/>
            <person name="Cron B.R."/>
            <person name="Toner B.M."/>
            <person name="Anantharaman K."/>
            <person name="Breier J.A."/>
            <person name="Dick G.J."/>
            <person name="Li M."/>
        </authorList>
    </citation>
    <scope>NUCLEOTIDE SEQUENCE</scope>
    <source>
        <strain evidence="14">SZUA-1515</strain>
    </source>
</reference>
<dbReference type="Gene3D" id="3.40.50.720">
    <property type="entry name" value="NAD(P)-binding Rossmann-like Domain"/>
    <property type="match status" value="1"/>
</dbReference>
<evidence type="ECO:0000256" key="7">
    <source>
        <dbReference type="ARBA" id="ARBA00022697"/>
    </source>
</evidence>
<feature type="active site" description="Proton donor" evidence="10">
    <location>
        <position position="227"/>
    </location>
</feature>
<comment type="caution">
    <text evidence="14">The sequence shown here is derived from an EMBL/GenBank/DDBJ whole genome shotgun (WGS) entry which is preliminary data.</text>
</comment>
<dbReference type="InterPro" id="IPR036291">
    <property type="entry name" value="NAD(P)-bd_dom_sf"/>
</dbReference>
<evidence type="ECO:0000313" key="15">
    <source>
        <dbReference type="Proteomes" id="UP000608579"/>
    </source>
</evidence>
<evidence type="ECO:0000256" key="11">
    <source>
        <dbReference type="PIRSR" id="PIRSR036497-2"/>
    </source>
</evidence>
<dbReference type="SUPFAM" id="SSF51735">
    <property type="entry name" value="NAD(P)-binding Rossmann-fold domains"/>
    <property type="match status" value="1"/>
</dbReference>
<dbReference type="InterPro" id="IPR005106">
    <property type="entry name" value="Asp/hSer_DH_NAD-bd"/>
</dbReference>
<dbReference type="GO" id="GO:0004412">
    <property type="term" value="F:homoserine dehydrogenase activity"/>
    <property type="evidence" value="ECO:0007669"/>
    <property type="project" value="UniProtKB-EC"/>
</dbReference>
<dbReference type="InterPro" id="IPR022697">
    <property type="entry name" value="HDH_short"/>
</dbReference>
<evidence type="ECO:0000256" key="3">
    <source>
        <dbReference type="ARBA" id="ARBA00006753"/>
    </source>
</evidence>
<dbReference type="SUPFAM" id="SSF55347">
    <property type="entry name" value="Glyceraldehyde-3-phosphate dehydrogenase-like, C-terminal domain"/>
    <property type="match status" value="1"/>
</dbReference>
<feature type="binding site" evidence="11">
    <location>
        <position position="212"/>
    </location>
    <ligand>
        <name>L-homoserine</name>
        <dbReference type="ChEBI" id="CHEBI:57476"/>
    </ligand>
</feature>
<dbReference type="FunFam" id="3.40.50.720:FF:000554">
    <property type="entry name" value="Homoserine dehydrogenase"/>
    <property type="match status" value="1"/>
</dbReference>
<dbReference type="EMBL" id="DQVM01000102">
    <property type="protein sequence ID" value="HIQ29952.1"/>
    <property type="molecule type" value="Genomic_DNA"/>
</dbReference>
<evidence type="ECO:0000256" key="2">
    <source>
        <dbReference type="ARBA" id="ARBA00005062"/>
    </source>
</evidence>
<dbReference type="Proteomes" id="UP000608579">
    <property type="component" value="Unassembled WGS sequence"/>
</dbReference>
<keyword evidence="7" id="KW-0791">Threonine biosynthesis</keyword>
<dbReference type="FunFam" id="3.30.360.10:FF:000005">
    <property type="entry name" value="Homoserine dehydrogenase"/>
    <property type="match status" value="1"/>
</dbReference>
<dbReference type="PROSITE" id="PS01042">
    <property type="entry name" value="HOMOSER_DHGENASE"/>
    <property type="match status" value="1"/>
</dbReference>
<evidence type="ECO:0000256" key="6">
    <source>
        <dbReference type="ARBA" id="ARBA00022605"/>
    </source>
</evidence>
<evidence type="ECO:0000256" key="1">
    <source>
        <dbReference type="ARBA" id="ARBA00005056"/>
    </source>
</evidence>
<evidence type="ECO:0000256" key="9">
    <source>
        <dbReference type="ARBA" id="ARBA00023167"/>
    </source>
</evidence>
<comment type="pathway">
    <text evidence="1">Amino-acid biosynthesis; L-threonine biosynthesis; L-threonine from L-aspartate: step 3/5.</text>
</comment>
<dbReference type="UniPathway" id="UPA00051">
    <property type="reaction ID" value="UER00465"/>
</dbReference>
<evidence type="ECO:0000256" key="8">
    <source>
        <dbReference type="ARBA" id="ARBA00023002"/>
    </source>
</evidence>
<keyword evidence="6" id="KW-0028">Amino-acid biosynthesis</keyword>
<dbReference type="InterPro" id="IPR001342">
    <property type="entry name" value="HDH_cat"/>
</dbReference>
<dbReference type="InterPro" id="IPR019811">
    <property type="entry name" value="HDH_CS"/>
</dbReference>
<comment type="similarity">
    <text evidence="3">Belongs to the homoserine dehydrogenase family.</text>
</comment>
<dbReference type="PIRSF" id="PIRSF036497">
    <property type="entry name" value="HDH_short"/>
    <property type="match status" value="1"/>
</dbReference>